<keyword evidence="9 12" id="KW-0479">Metal-binding</keyword>
<feature type="binding site" evidence="12">
    <location>
        <position position="211"/>
    </location>
    <ligand>
        <name>Mn(2+)</name>
        <dbReference type="ChEBI" id="CHEBI:29035"/>
    </ligand>
</feature>
<dbReference type="OrthoDB" id="9804858at2"/>
<reference evidence="14 15" key="1">
    <citation type="submission" date="2009-10" db="EMBL/GenBank/DDBJ databases">
        <title>Complete sequence of chromosome of Ammonifex degensii KC4.</title>
        <authorList>
            <consortium name="US DOE Joint Genome Institute"/>
            <person name="Kerfeld C."/>
            <person name="Goodner B."/>
            <person name="Huber H."/>
            <person name="Stetter K."/>
            <person name="Lucas S."/>
            <person name="Copeland A."/>
            <person name="Lapidus A."/>
            <person name="Glavina del Rio T."/>
            <person name="Dalin E."/>
            <person name="Tice H."/>
            <person name="Bruce D."/>
            <person name="Goodwin L."/>
            <person name="Pitluck S."/>
            <person name="Saunders E."/>
            <person name="Brettin T."/>
            <person name="Detter J.C."/>
            <person name="Han C."/>
            <person name="Larimer F."/>
            <person name="Land M."/>
            <person name="Hauser L."/>
            <person name="Kyrpides N."/>
            <person name="Ovchinnikova G."/>
            <person name="Richardson P."/>
        </authorList>
    </citation>
    <scope>NUCLEOTIDE SEQUENCE [LARGE SCALE GENOMIC DNA]</scope>
    <source>
        <strain evidence="15">DSM 10501 / KC4</strain>
    </source>
</reference>
<dbReference type="InterPro" id="IPR036230">
    <property type="entry name" value="LeuA_allosteric_dom_sf"/>
</dbReference>
<proteinExistence type="inferred from homology"/>
<dbReference type="InterPro" id="IPR002034">
    <property type="entry name" value="AIPM/Hcit_synth_CS"/>
</dbReference>
<comment type="function">
    <text evidence="12">Catalyzes the condensation of the acetyl group of acetyl-CoA with 3-methyl-2-oxobutanoate (2-ketoisovalerate) to form 3-carboxy-3-hydroxy-4-methylpentanoate (2-isopropylmalate).</text>
</comment>
<dbReference type="PROSITE" id="PS00815">
    <property type="entry name" value="AIPM_HOMOCIT_SYNTH_1"/>
    <property type="match status" value="1"/>
</dbReference>
<comment type="catalytic activity">
    <reaction evidence="12">
        <text>3-methyl-2-oxobutanoate + acetyl-CoA + H2O = (2S)-2-isopropylmalate + CoA + H(+)</text>
        <dbReference type="Rhea" id="RHEA:21524"/>
        <dbReference type="ChEBI" id="CHEBI:1178"/>
        <dbReference type="ChEBI" id="CHEBI:11851"/>
        <dbReference type="ChEBI" id="CHEBI:15377"/>
        <dbReference type="ChEBI" id="CHEBI:15378"/>
        <dbReference type="ChEBI" id="CHEBI:57287"/>
        <dbReference type="ChEBI" id="CHEBI:57288"/>
        <dbReference type="EC" id="2.3.3.13"/>
    </reaction>
</comment>
<dbReference type="SUPFAM" id="SSF110921">
    <property type="entry name" value="2-isopropylmalate synthase LeuA, allosteric (dimerisation) domain"/>
    <property type="match status" value="1"/>
</dbReference>
<feature type="binding site" evidence="12">
    <location>
        <position position="247"/>
    </location>
    <ligand>
        <name>Mn(2+)</name>
        <dbReference type="ChEBI" id="CHEBI:29035"/>
    </ligand>
</feature>
<dbReference type="Gene3D" id="3.30.160.270">
    <property type="match status" value="1"/>
</dbReference>
<dbReference type="SUPFAM" id="SSF51569">
    <property type="entry name" value="Aldolase"/>
    <property type="match status" value="1"/>
</dbReference>
<dbReference type="NCBIfam" id="TIGR00973">
    <property type="entry name" value="leuA_bact"/>
    <property type="match status" value="1"/>
</dbReference>
<feature type="region of interest" description="Regulatory domain" evidence="12">
    <location>
        <begin position="400"/>
        <end position="525"/>
    </location>
</feature>
<dbReference type="InterPro" id="IPR005671">
    <property type="entry name" value="LeuA_bact_synth"/>
</dbReference>
<comment type="pathway">
    <text evidence="1 12">Amino-acid biosynthesis; L-leucine biosynthesis; L-leucine from 3-methyl-2-oxobutanoate: step 1/4.</text>
</comment>
<evidence type="ECO:0000256" key="6">
    <source>
        <dbReference type="ARBA" id="ARBA00022490"/>
    </source>
</evidence>
<dbReference type="eggNOG" id="COG0119">
    <property type="taxonomic scope" value="Bacteria"/>
</dbReference>
<dbReference type="PANTHER" id="PTHR10277:SF9">
    <property type="entry name" value="2-ISOPROPYLMALATE SYNTHASE 1, CHLOROPLASTIC-RELATED"/>
    <property type="match status" value="1"/>
</dbReference>
<evidence type="ECO:0000256" key="3">
    <source>
        <dbReference type="ARBA" id="ARBA00012973"/>
    </source>
</evidence>
<keyword evidence="11 12" id="KW-0100">Branched-chain amino acid biosynthesis</keyword>
<dbReference type="GO" id="GO:0009098">
    <property type="term" value="P:L-leucine biosynthetic process"/>
    <property type="evidence" value="ECO:0007669"/>
    <property type="project" value="UniProtKB-UniRule"/>
</dbReference>
<dbReference type="NCBIfam" id="NF002086">
    <property type="entry name" value="PRK00915.1-3"/>
    <property type="match status" value="1"/>
</dbReference>
<comment type="cofactor">
    <cofactor evidence="12">
        <name>Mn(2+)</name>
        <dbReference type="ChEBI" id="CHEBI:29035"/>
    </cofactor>
</comment>
<feature type="binding site" evidence="12">
    <location>
        <position position="23"/>
    </location>
    <ligand>
        <name>Mn(2+)</name>
        <dbReference type="ChEBI" id="CHEBI:29035"/>
    </ligand>
</feature>
<dbReference type="GO" id="GO:0003852">
    <property type="term" value="F:2-isopropylmalate synthase activity"/>
    <property type="evidence" value="ECO:0007669"/>
    <property type="project" value="UniProtKB-UniRule"/>
</dbReference>
<dbReference type="FunFam" id="1.10.238.260:FF:000001">
    <property type="entry name" value="2-isopropylmalate synthase"/>
    <property type="match status" value="1"/>
</dbReference>
<keyword evidence="6 12" id="KW-0963">Cytoplasm</keyword>
<protein>
    <recommendedName>
        <fullName evidence="4 12">2-isopropylmalate synthase</fullName>
        <ecNumber evidence="3 12">2.3.3.13</ecNumber>
    </recommendedName>
    <alternativeName>
        <fullName evidence="12">Alpha-IPM synthase</fullName>
    </alternativeName>
    <alternativeName>
        <fullName evidence="12">Alpha-isopropylmalate synthase</fullName>
    </alternativeName>
</protein>
<dbReference type="NCBIfam" id="NF002087">
    <property type="entry name" value="PRK00915.1-4"/>
    <property type="match status" value="1"/>
</dbReference>
<dbReference type="HAMAP" id="MF_01025">
    <property type="entry name" value="LeuA_type1"/>
    <property type="match status" value="1"/>
</dbReference>
<evidence type="ECO:0000256" key="12">
    <source>
        <dbReference type="HAMAP-Rule" id="MF_01025"/>
    </source>
</evidence>
<dbReference type="EC" id="2.3.3.13" evidence="3 12"/>
<evidence type="ECO:0000256" key="7">
    <source>
        <dbReference type="ARBA" id="ARBA00022605"/>
    </source>
</evidence>
<evidence type="ECO:0000256" key="2">
    <source>
        <dbReference type="ARBA" id="ARBA00009396"/>
    </source>
</evidence>
<dbReference type="UniPathway" id="UPA00048">
    <property type="reaction ID" value="UER00070"/>
</dbReference>
<evidence type="ECO:0000259" key="13">
    <source>
        <dbReference type="PROSITE" id="PS50991"/>
    </source>
</evidence>
<name>C9RAW9_AMMDK</name>
<dbReference type="InterPro" id="IPR013785">
    <property type="entry name" value="Aldolase_TIM"/>
</dbReference>
<dbReference type="InterPro" id="IPR050073">
    <property type="entry name" value="2-IPM_HCS-like"/>
</dbReference>
<keyword evidence="8 12" id="KW-0808">Transferase</keyword>
<dbReference type="NCBIfam" id="NF002088">
    <property type="entry name" value="PRK00915.1-5"/>
    <property type="match status" value="1"/>
</dbReference>
<dbReference type="Pfam" id="PF00682">
    <property type="entry name" value="HMGL-like"/>
    <property type="match status" value="1"/>
</dbReference>
<dbReference type="CDD" id="cd07940">
    <property type="entry name" value="DRE_TIM_IPMS"/>
    <property type="match status" value="1"/>
</dbReference>
<dbReference type="PROSITE" id="PS50991">
    <property type="entry name" value="PYR_CT"/>
    <property type="match status" value="1"/>
</dbReference>
<dbReference type="HOGENOM" id="CLU_022158_0_1_9"/>
<dbReference type="GO" id="GO:0005737">
    <property type="term" value="C:cytoplasm"/>
    <property type="evidence" value="ECO:0007669"/>
    <property type="project" value="UniProtKB-UniRule"/>
</dbReference>
<dbReference type="InterPro" id="IPR013709">
    <property type="entry name" value="2-isopropylmalate_synth_dimer"/>
</dbReference>
<dbReference type="SMART" id="SM00917">
    <property type="entry name" value="LeuA_dimer"/>
    <property type="match status" value="1"/>
</dbReference>
<dbReference type="Proteomes" id="UP000002620">
    <property type="component" value="Chromosome"/>
</dbReference>
<dbReference type="STRING" id="429009.Adeg_0226"/>
<keyword evidence="5 12" id="KW-0432">Leucine biosynthesis</keyword>
<comment type="similarity">
    <text evidence="2 12">Belongs to the alpha-IPM synthase/homocitrate synthase family. LeuA type 1 subfamily.</text>
</comment>
<evidence type="ECO:0000256" key="9">
    <source>
        <dbReference type="ARBA" id="ARBA00022723"/>
    </source>
</evidence>
<evidence type="ECO:0000313" key="14">
    <source>
        <dbReference type="EMBL" id="ACX51396.1"/>
    </source>
</evidence>
<dbReference type="Pfam" id="PF08502">
    <property type="entry name" value="LeuA_dimer"/>
    <property type="match status" value="1"/>
</dbReference>
<sequence length="525" mass="57732">MRRDEGVWSLVERVYIFDTTLRDGEQSPGVSLNVKEKVEAARQLARLGVDVIEAGFPVASPGDFNACREIARAVRGVTVCALARARFADIDRAWEAIKEAESPRIHTFIATSDIHLQYKLRMTREQVLEAAREAVAYAKRYTSDVEFSAEDASRSDPDFLCRVLAEAIAAGATVVNIPDTVGYAVPEEFGELIRTIKEKTPGIEKVVISCHCHNDLGLAVANTLAAIRNGVRQVEVTVNGIGERAGNAALEEVVMALYARRAFYQVTTGIRTEEIYRTSKLISSLTGMPVQPNKAIVGKNAFAHESGIHQDGVLKERTTYEIIDPAVIGVPRSRLVLGKHSGRHAFRVRLRELGYELSEEELNAAFQRFKELCDRKKEITDDDLLALVEEEIGQVPPTYELRYFHISSGTTVVPTATVALKIGEEVKEEAACGNGPVDAIYKAIDKLTGRHLRLDSYSIEAVTEGKDAIGSVTVRVTDEERGKTYLGRGISTDVLEASARAYIDALNKLAADFNGNRSRQPEGEV</sequence>
<dbReference type="Gene3D" id="1.10.238.260">
    <property type="match status" value="1"/>
</dbReference>
<dbReference type="GO" id="GO:0030145">
    <property type="term" value="F:manganese ion binding"/>
    <property type="evidence" value="ECO:0007669"/>
    <property type="project" value="UniProtKB-UniRule"/>
</dbReference>
<accession>C9RAW9</accession>
<dbReference type="PROSITE" id="PS00816">
    <property type="entry name" value="AIPM_HOMOCIT_SYNTH_2"/>
    <property type="match status" value="1"/>
</dbReference>
<dbReference type="EMBL" id="CP001785">
    <property type="protein sequence ID" value="ACX51396.1"/>
    <property type="molecule type" value="Genomic_DNA"/>
</dbReference>
<evidence type="ECO:0000256" key="4">
    <source>
        <dbReference type="ARBA" id="ARBA00018198"/>
    </source>
</evidence>
<keyword evidence="7 12" id="KW-0028">Amino-acid biosynthesis</keyword>
<evidence type="ECO:0000313" key="15">
    <source>
        <dbReference type="Proteomes" id="UP000002620"/>
    </source>
</evidence>
<gene>
    <name evidence="12" type="primary">leuA</name>
    <name evidence="14" type="ordered locus">Adeg_0226</name>
</gene>
<dbReference type="InterPro" id="IPR054691">
    <property type="entry name" value="LeuA/HCS_post-cat"/>
</dbReference>
<organism evidence="14 15">
    <name type="scientific">Ammonifex degensii (strain DSM 10501 / KC4)</name>
    <dbReference type="NCBI Taxonomy" id="429009"/>
    <lineage>
        <taxon>Bacteria</taxon>
        <taxon>Bacillati</taxon>
        <taxon>Bacillota</taxon>
        <taxon>Clostridia</taxon>
        <taxon>Thermoanaerobacterales</taxon>
        <taxon>Thermoanaerobacteraceae</taxon>
        <taxon>Ammonifex</taxon>
    </lineage>
</organism>
<dbReference type="FunFam" id="3.20.20.70:FF:000010">
    <property type="entry name" value="2-isopropylmalate synthase"/>
    <property type="match status" value="1"/>
</dbReference>
<dbReference type="NCBIfam" id="NF002085">
    <property type="entry name" value="PRK00915.1-2"/>
    <property type="match status" value="1"/>
</dbReference>
<dbReference type="Pfam" id="PF22617">
    <property type="entry name" value="HCS_D2"/>
    <property type="match status" value="1"/>
</dbReference>
<dbReference type="KEGG" id="adg:Adeg_0226"/>
<dbReference type="Gene3D" id="3.20.20.70">
    <property type="entry name" value="Aldolase class I"/>
    <property type="match status" value="1"/>
</dbReference>
<feature type="binding site" evidence="12">
    <location>
        <position position="213"/>
    </location>
    <ligand>
        <name>Mn(2+)</name>
        <dbReference type="ChEBI" id="CHEBI:29035"/>
    </ligand>
</feature>
<comment type="subunit">
    <text evidence="12">Homodimer.</text>
</comment>
<feature type="domain" description="Pyruvate carboxyltransferase" evidence="13">
    <location>
        <begin position="14"/>
        <end position="276"/>
    </location>
</feature>
<dbReference type="RefSeq" id="WP_015738274.1">
    <property type="nucleotide sequence ID" value="NC_013385.1"/>
</dbReference>
<dbReference type="AlphaFoldDB" id="C9RAW9"/>
<evidence type="ECO:0000256" key="8">
    <source>
        <dbReference type="ARBA" id="ARBA00022679"/>
    </source>
</evidence>
<keyword evidence="15" id="KW-1185">Reference proteome</keyword>
<evidence type="ECO:0000256" key="5">
    <source>
        <dbReference type="ARBA" id="ARBA00022430"/>
    </source>
</evidence>
<dbReference type="GO" id="GO:0003985">
    <property type="term" value="F:acetyl-CoA C-acetyltransferase activity"/>
    <property type="evidence" value="ECO:0007669"/>
    <property type="project" value="UniProtKB-UniRule"/>
</dbReference>
<dbReference type="PANTHER" id="PTHR10277">
    <property type="entry name" value="HOMOCITRATE SYNTHASE-RELATED"/>
    <property type="match status" value="1"/>
</dbReference>
<keyword evidence="10 12" id="KW-0464">Manganese</keyword>
<dbReference type="FunFam" id="3.30.160.270:FF:000001">
    <property type="entry name" value="2-isopropylmalate synthase"/>
    <property type="match status" value="1"/>
</dbReference>
<evidence type="ECO:0000256" key="1">
    <source>
        <dbReference type="ARBA" id="ARBA00004689"/>
    </source>
</evidence>
<evidence type="ECO:0000256" key="11">
    <source>
        <dbReference type="ARBA" id="ARBA00023304"/>
    </source>
</evidence>
<dbReference type="InterPro" id="IPR000891">
    <property type="entry name" value="PYR_CT"/>
</dbReference>
<evidence type="ECO:0000256" key="10">
    <source>
        <dbReference type="ARBA" id="ARBA00023211"/>
    </source>
</evidence>